<protein>
    <submittedName>
        <fullName evidence="3">S41 family peptidase</fullName>
    </submittedName>
</protein>
<evidence type="ECO:0000313" key="3">
    <source>
        <dbReference type="EMBL" id="UWZ82709.1"/>
    </source>
</evidence>
<feature type="domain" description="Tail specific protease" evidence="2">
    <location>
        <begin position="514"/>
        <end position="710"/>
    </location>
</feature>
<accession>A0A9J7BNG4</accession>
<dbReference type="GO" id="GO:0007165">
    <property type="term" value="P:signal transduction"/>
    <property type="evidence" value="ECO:0007669"/>
    <property type="project" value="TreeGrafter"/>
</dbReference>
<dbReference type="Gene3D" id="2.60.120.260">
    <property type="entry name" value="Galactose-binding domain-like"/>
    <property type="match status" value="1"/>
</dbReference>
<dbReference type="GO" id="GO:0030288">
    <property type="term" value="C:outer membrane-bounded periplasmic space"/>
    <property type="evidence" value="ECO:0007669"/>
    <property type="project" value="TreeGrafter"/>
</dbReference>
<keyword evidence="4" id="KW-1185">Reference proteome</keyword>
<dbReference type="InterPro" id="IPR029045">
    <property type="entry name" value="ClpP/crotonase-like_dom_sf"/>
</dbReference>
<keyword evidence="1" id="KW-0732">Signal</keyword>
<evidence type="ECO:0000259" key="2">
    <source>
        <dbReference type="SMART" id="SM00245"/>
    </source>
</evidence>
<dbReference type="KEGG" id="orp:MOP44_19320"/>
<dbReference type="InterPro" id="IPR005151">
    <property type="entry name" value="Tail-specific_protease"/>
</dbReference>
<name>A0A9J7BNG4_9BACT</name>
<dbReference type="Gene3D" id="3.90.226.10">
    <property type="entry name" value="2-enoyl-CoA Hydratase, Chain A, domain 1"/>
    <property type="match status" value="1"/>
</dbReference>
<dbReference type="GO" id="GO:0006508">
    <property type="term" value="P:proteolysis"/>
    <property type="evidence" value="ECO:0007669"/>
    <property type="project" value="InterPro"/>
</dbReference>
<dbReference type="AlphaFoldDB" id="A0A9J7BNG4"/>
<dbReference type="SUPFAM" id="SSF52096">
    <property type="entry name" value="ClpP/crotonase"/>
    <property type="match status" value="1"/>
</dbReference>
<dbReference type="Pfam" id="PF03572">
    <property type="entry name" value="Peptidase_S41"/>
    <property type="match status" value="1"/>
</dbReference>
<feature type="chain" id="PRO_5039900185" evidence="1">
    <location>
        <begin position="20"/>
        <end position="744"/>
    </location>
</feature>
<dbReference type="CDD" id="cd07562">
    <property type="entry name" value="Peptidase_S41_TRI"/>
    <property type="match status" value="1"/>
</dbReference>
<dbReference type="EMBL" id="CP093313">
    <property type="protein sequence ID" value="UWZ82709.1"/>
    <property type="molecule type" value="Genomic_DNA"/>
</dbReference>
<dbReference type="SMART" id="SM00245">
    <property type="entry name" value="TSPc"/>
    <property type="match status" value="1"/>
</dbReference>
<dbReference type="PANTHER" id="PTHR32060:SF30">
    <property type="entry name" value="CARBOXY-TERMINAL PROCESSING PROTEASE CTPA"/>
    <property type="match status" value="1"/>
</dbReference>
<evidence type="ECO:0000256" key="1">
    <source>
        <dbReference type="SAM" id="SignalP"/>
    </source>
</evidence>
<dbReference type="PANTHER" id="PTHR32060">
    <property type="entry name" value="TAIL-SPECIFIC PROTEASE"/>
    <property type="match status" value="1"/>
</dbReference>
<gene>
    <name evidence="3" type="ORF">MOP44_19320</name>
</gene>
<dbReference type="GO" id="GO:0004175">
    <property type="term" value="F:endopeptidase activity"/>
    <property type="evidence" value="ECO:0007669"/>
    <property type="project" value="TreeGrafter"/>
</dbReference>
<dbReference type="RefSeq" id="WP_260791897.1">
    <property type="nucleotide sequence ID" value="NZ_CP093313.1"/>
</dbReference>
<proteinExistence type="predicted"/>
<feature type="signal peptide" evidence="1">
    <location>
        <begin position="1"/>
        <end position="19"/>
    </location>
</feature>
<dbReference type="GO" id="GO:0008236">
    <property type="term" value="F:serine-type peptidase activity"/>
    <property type="evidence" value="ECO:0007669"/>
    <property type="project" value="InterPro"/>
</dbReference>
<evidence type="ECO:0000313" key="4">
    <source>
        <dbReference type="Proteomes" id="UP001059380"/>
    </source>
</evidence>
<dbReference type="Proteomes" id="UP001059380">
    <property type="component" value="Chromosome"/>
</dbReference>
<organism evidence="3 4">
    <name type="scientific">Occallatibacter riparius</name>
    <dbReference type="NCBI Taxonomy" id="1002689"/>
    <lineage>
        <taxon>Bacteria</taxon>
        <taxon>Pseudomonadati</taxon>
        <taxon>Acidobacteriota</taxon>
        <taxon>Terriglobia</taxon>
        <taxon>Terriglobales</taxon>
        <taxon>Acidobacteriaceae</taxon>
        <taxon>Occallatibacter</taxon>
    </lineage>
</organism>
<sequence>MTVRAVLSFLLLSYLPGIAQVAVSRASVQTILGFEDQTSHELSGWYLNPAGTVFADDQVAHSGRWSVRLQRDGQTADGFSAITRKIPVDFQGGVVELRGSLRLENISGYAGLWMREDADGQMLALENMQSQKVTGSHDWTEYRITLPLDAQAQELYFGVLASGSAGKVWADDLQFYVDGKPIEQVAAKAAAADVPADTEFDKGSRIQVTALSDVQVDNLVTLGRVWGFLKYHHPAVTAGRRNWDYDLFRVLPEVLAASDRKQADDAILKWIEALGPVSECKPCVPAPIGDLSLKPALEWIHDRSALGVPLAASLEQIYANRSGRQFYVSLAPDVGNPAFVHEGAYPQLAYADFGFQLLALFRWWNIMQYWAPDREIAGQDWPAVLAHSIRKVALAADKKAYELALFELIATANDTHANLWSSLADRPPTGECRVPVDVRFVNDKAVVYRTPANDGGLQAGDVIERLEGAPVAQLVADWRVFYADSNEAARRRDMAASLTRGACGAVSIDVTRAGKTETIKTQRVADKAGFATHDKGGDTFQLLSPSVAYVKLSSIKASDLPGYFAKAKGTKGLIVDIRNYPSEFMPFAIGQYFATKPTPFVSFTFAELANPGAFRFGPGPLIQPGPEHYGGKMIILVDEMSQSQAEYTAMALRAMPNALVVGSTTAGADGNVSRIPLPGNLSTMISGLGVYYPDHRQTQRVGIVPDVVAGPTIEGIAAGHDDVLLIALELIEGGSGASGREGAW</sequence>
<reference evidence="3" key="1">
    <citation type="submission" date="2021-04" db="EMBL/GenBank/DDBJ databases">
        <title>Phylogenetic analysis of Acidobacteriaceae.</title>
        <authorList>
            <person name="Qiu L."/>
            <person name="Zhang Q."/>
        </authorList>
    </citation>
    <scope>NUCLEOTIDE SEQUENCE</scope>
    <source>
        <strain evidence="3">DSM 25168</strain>
    </source>
</reference>